<evidence type="ECO:0008006" key="3">
    <source>
        <dbReference type="Google" id="ProtNLM"/>
    </source>
</evidence>
<feature type="non-terminal residue" evidence="1">
    <location>
        <position position="1"/>
    </location>
</feature>
<accession>A0A9P7ESC6</accession>
<organism evidence="1 2">
    <name type="scientific">Suillus discolor</name>
    <dbReference type="NCBI Taxonomy" id="1912936"/>
    <lineage>
        <taxon>Eukaryota</taxon>
        <taxon>Fungi</taxon>
        <taxon>Dikarya</taxon>
        <taxon>Basidiomycota</taxon>
        <taxon>Agaricomycotina</taxon>
        <taxon>Agaricomycetes</taxon>
        <taxon>Agaricomycetidae</taxon>
        <taxon>Boletales</taxon>
        <taxon>Suillineae</taxon>
        <taxon>Suillaceae</taxon>
        <taxon>Suillus</taxon>
    </lineage>
</organism>
<dbReference type="AlphaFoldDB" id="A0A9P7ESC6"/>
<keyword evidence="2" id="KW-1185">Reference proteome</keyword>
<evidence type="ECO:0000313" key="2">
    <source>
        <dbReference type="Proteomes" id="UP000823399"/>
    </source>
</evidence>
<evidence type="ECO:0000313" key="1">
    <source>
        <dbReference type="EMBL" id="KAG2088269.1"/>
    </source>
</evidence>
<comment type="caution">
    <text evidence="1">The sequence shown here is derived from an EMBL/GenBank/DDBJ whole genome shotgun (WGS) entry which is preliminary data.</text>
</comment>
<dbReference type="Proteomes" id="UP000823399">
    <property type="component" value="Unassembled WGS sequence"/>
</dbReference>
<proteinExistence type="predicted"/>
<reference evidence="1" key="1">
    <citation type="journal article" date="2020" name="New Phytol.">
        <title>Comparative genomics reveals dynamic genome evolution in host specialist ectomycorrhizal fungi.</title>
        <authorList>
            <person name="Lofgren L.A."/>
            <person name="Nguyen N.H."/>
            <person name="Vilgalys R."/>
            <person name="Ruytinx J."/>
            <person name="Liao H.L."/>
            <person name="Branco S."/>
            <person name="Kuo A."/>
            <person name="LaButti K."/>
            <person name="Lipzen A."/>
            <person name="Andreopoulos W."/>
            <person name="Pangilinan J."/>
            <person name="Riley R."/>
            <person name="Hundley H."/>
            <person name="Na H."/>
            <person name="Barry K."/>
            <person name="Grigoriev I.V."/>
            <person name="Stajich J.E."/>
            <person name="Kennedy P.G."/>
        </authorList>
    </citation>
    <scope>NUCLEOTIDE SEQUENCE</scope>
    <source>
        <strain evidence="1">FC423</strain>
    </source>
</reference>
<dbReference type="GeneID" id="64694288"/>
<dbReference type="InterPro" id="IPR027417">
    <property type="entry name" value="P-loop_NTPase"/>
</dbReference>
<dbReference type="SUPFAM" id="SSF52540">
    <property type="entry name" value="P-loop containing nucleoside triphosphate hydrolases"/>
    <property type="match status" value="1"/>
</dbReference>
<dbReference type="RefSeq" id="XP_041285486.1">
    <property type="nucleotide sequence ID" value="XM_041432029.1"/>
</dbReference>
<sequence>EKRSAKKCVNLLMLVIGRANAGKTTILQRVCKTRDNPEIYNSAGKKIDLAVLAASRERGEHDMENEMMFKSNLGFIFHDSCGFEAGGESEFNKIKAFITCCSKETKIRNKLHVIW</sequence>
<gene>
    <name evidence="1" type="ORF">F5147DRAFT_587713</name>
</gene>
<dbReference type="EMBL" id="JABBWM010000123">
    <property type="protein sequence ID" value="KAG2088269.1"/>
    <property type="molecule type" value="Genomic_DNA"/>
</dbReference>
<dbReference type="Gene3D" id="3.40.50.300">
    <property type="entry name" value="P-loop containing nucleotide triphosphate hydrolases"/>
    <property type="match status" value="1"/>
</dbReference>
<name>A0A9P7ESC6_9AGAM</name>
<dbReference type="OrthoDB" id="3172613at2759"/>
<protein>
    <recommendedName>
        <fullName evidence="3">G domain-containing protein</fullName>
    </recommendedName>
</protein>